<evidence type="ECO:0000313" key="2">
    <source>
        <dbReference type="EMBL" id="OEL16969.1"/>
    </source>
</evidence>
<name>A0A1E5UVQ0_9POAL</name>
<dbReference type="InterPro" id="IPR001810">
    <property type="entry name" value="F-box_dom"/>
</dbReference>
<dbReference type="EMBL" id="LWDX02061460">
    <property type="protein sequence ID" value="OEL16969.1"/>
    <property type="molecule type" value="Genomic_DNA"/>
</dbReference>
<dbReference type="PANTHER" id="PTHR33207">
    <property type="entry name" value="F-BOX DOMAIN CONTAINING PROTEIN-RELATED"/>
    <property type="match status" value="1"/>
</dbReference>
<gene>
    <name evidence="2" type="ORF">BAE44_0022013</name>
</gene>
<dbReference type="OrthoDB" id="694314at2759"/>
<dbReference type="Gene3D" id="1.20.1280.50">
    <property type="match status" value="1"/>
</dbReference>
<dbReference type="SUPFAM" id="SSF81383">
    <property type="entry name" value="F-box domain"/>
    <property type="match status" value="1"/>
</dbReference>
<dbReference type="InterPro" id="IPR036047">
    <property type="entry name" value="F-box-like_dom_sf"/>
</dbReference>
<dbReference type="AlphaFoldDB" id="A0A1E5UVQ0"/>
<reference evidence="2 3" key="1">
    <citation type="submission" date="2016-09" db="EMBL/GenBank/DDBJ databases">
        <title>The draft genome of Dichanthelium oligosanthes: A C3 panicoid grass species.</title>
        <authorList>
            <person name="Studer A.J."/>
            <person name="Schnable J.C."/>
            <person name="Brutnell T.P."/>
        </authorList>
    </citation>
    <scope>NUCLEOTIDE SEQUENCE [LARGE SCALE GENOMIC DNA]</scope>
    <source>
        <strain evidence="3">cv. Kellogg 1175</strain>
        <tissue evidence="2">Leaf</tissue>
    </source>
</reference>
<evidence type="ECO:0000259" key="1">
    <source>
        <dbReference type="Pfam" id="PF12937"/>
    </source>
</evidence>
<organism evidence="2 3">
    <name type="scientific">Dichanthelium oligosanthes</name>
    <dbReference type="NCBI Taxonomy" id="888268"/>
    <lineage>
        <taxon>Eukaryota</taxon>
        <taxon>Viridiplantae</taxon>
        <taxon>Streptophyta</taxon>
        <taxon>Embryophyta</taxon>
        <taxon>Tracheophyta</taxon>
        <taxon>Spermatophyta</taxon>
        <taxon>Magnoliopsida</taxon>
        <taxon>Liliopsida</taxon>
        <taxon>Poales</taxon>
        <taxon>Poaceae</taxon>
        <taxon>PACMAD clade</taxon>
        <taxon>Panicoideae</taxon>
        <taxon>Panicodae</taxon>
        <taxon>Paniceae</taxon>
        <taxon>Dichantheliinae</taxon>
        <taxon>Dichanthelium</taxon>
    </lineage>
</organism>
<protein>
    <recommendedName>
        <fullName evidence="1">F-box domain-containing protein</fullName>
    </recommendedName>
</protein>
<dbReference type="CDD" id="cd09917">
    <property type="entry name" value="F-box_SF"/>
    <property type="match status" value="1"/>
</dbReference>
<sequence length="374" mass="41286">MDVDDILCLILERIDSHVSLIRAASTCKRWRRIIADPVFLRRYRSLHAPAVAGDYFLCYSPGVATTGEPGRWYPLFVPSSPSIDAGLYSSLDFLADAGLKTCVIVDSRGSLLLIQSGEAFSSVVLTVVCEPLTRRYRKIPPPPLAFNNGGRRCQLREPFLVGGDSDDEAGGGRISLSNFRVVSELFGDDGLMHLAVFTASGADDDSAWSDKVIDHVSPSPRMMLGRTAGSWYFYKGDRALVRLDCYTGEFSSSVLPPLTEDDDWDDLDSHIWNNDFGVTEGRDGKLRIFTALGATMKVFVANHNGGGWALEKKVLLSEVARGLPGYQPSFFNQPLDILTRGLGFVILKTTSESWTFSVDLETLEISMFSIYVRI</sequence>
<evidence type="ECO:0000313" key="3">
    <source>
        <dbReference type="Proteomes" id="UP000095767"/>
    </source>
</evidence>
<dbReference type="Proteomes" id="UP000095767">
    <property type="component" value="Unassembled WGS sequence"/>
</dbReference>
<feature type="domain" description="F-box" evidence="1">
    <location>
        <begin position="4"/>
        <end position="42"/>
    </location>
</feature>
<proteinExistence type="predicted"/>
<keyword evidence="3" id="KW-1185">Reference proteome</keyword>
<accession>A0A1E5UVQ0</accession>
<dbReference type="Pfam" id="PF12937">
    <property type="entry name" value="F-box-like"/>
    <property type="match status" value="1"/>
</dbReference>
<comment type="caution">
    <text evidence="2">The sequence shown here is derived from an EMBL/GenBank/DDBJ whole genome shotgun (WGS) entry which is preliminary data.</text>
</comment>